<organism evidence="2 3">
    <name type="scientific">Selenomonas ruminantium</name>
    <dbReference type="NCBI Taxonomy" id="971"/>
    <lineage>
        <taxon>Bacteria</taxon>
        <taxon>Bacillati</taxon>
        <taxon>Bacillota</taxon>
        <taxon>Negativicutes</taxon>
        <taxon>Selenomonadales</taxon>
        <taxon>Selenomonadaceae</taxon>
        <taxon>Selenomonas</taxon>
    </lineage>
</organism>
<evidence type="ECO:0000313" key="2">
    <source>
        <dbReference type="EMBL" id="SDP01115.1"/>
    </source>
</evidence>
<protein>
    <submittedName>
        <fullName evidence="2">Phage tail-collar fibre protein</fullName>
    </submittedName>
</protein>
<accession>A0A1H0P8T3</accession>
<proteinExistence type="predicted"/>
<evidence type="ECO:0000259" key="1">
    <source>
        <dbReference type="Pfam" id="PF12571"/>
    </source>
</evidence>
<dbReference type="RefSeq" id="WP_074571495.1">
    <property type="nucleotide sequence ID" value="NZ_FNJQ01000004.1"/>
</dbReference>
<name>A0A1H0P8T3_SELRU</name>
<sequence length="263" mass="28078">MANWTGGVLTAAGRALQAKVTAGLTSLQLTRIKLGDGTEGSQDIDVMTDLRSPKSSLGISSITHEDNMCTVTGLILTSSVNTGYYAREWGVFATDPDIGEILYMVSLDSVPDWVPPSTAALTVSAEYAMTIAVENAANIVVNIDPAGLVSTEMLARAACLRQTGTAYAEGAILYDTQLAAHPDWRLECTTAGTTSNNLLDLTGLVLGDSITDGTAVWTIKRAYTTEGDFFEIDEYGDLMPTAEPRYSVNFELDEYGDIVPKAQ</sequence>
<dbReference type="EMBL" id="FNJQ01000004">
    <property type="protein sequence ID" value="SDP01115.1"/>
    <property type="molecule type" value="Genomic_DNA"/>
</dbReference>
<evidence type="ECO:0000313" key="3">
    <source>
        <dbReference type="Proteomes" id="UP000182412"/>
    </source>
</evidence>
<dbReference type="OrthoDB" id="1624444at2"/>
<reference evidence="2 3" key="1">
    <citation type="submission" date="2016-10" db="EMBL/GenBank/DDBJ databases">
        <authorList>
            <person name="de Groot N.N."/>
        </authorList>
    </citation>
    <scope>NUCLEOTIDE SEQUENCE [LARGE SCALE GENOMIC DNA]</scope>
    <source>
        <strain evidence="2 3">S137</strain>
    </source>
</reference>
<dbReference type="AlphaFoldDB" id="A0A1H0P8T3"/>
<dbReference type="InterPro" id="IPR022225">
    <property type="entry name" value="Phage_tail_fibre_N"/>
</dbReference>
<dbReference type="Pfam" id="PF12571">
    <property type="entry name" value="Phage_tail_fib"/>
    <property type="match status" value="1"/>
</dbReference>
<gene>
    <name evidence="2" type="ORF">SAMN05216366_104150</name>
</gene>
<dbReference type="Proteomes" id="UP000182412">
    <property type="component" value="Unassembled WGS sequence"/>
</dbReference>
<feature type="domain" description="Phage tail fibre protein N-terminal" evidence="1">
    <location>
        <begin position="6"/>
        <end position="151"/>
    </location>
</feature>